<feature type="non-terminal residue" evidence="1">
    <location>
        <position position="231"/>
    </location>
</feature>
<comment type="caution">
    <text evidence="1">The sequence shown here is derived from an EMBL/GenBank/DDBJ whole genome shotgun (WGS) entry which is preliminary data.</text>
</comment>
<dbReference type="Proteomes" id="UP000789920">
    <property type="component" value="Unassembled WGS sequence"/>
</dbReference>
<protein>
    <submittedName>
        <fullName evidence="1">18004_t:CDS:1</fullName>
    </submittedName>
</protein>
<keyword evidence="2" id="KW-1185">Reference proteome</keyword>
<evidence type="ECO:0000313" key="1">
    <source>
        <dbReference type="EMBL" id="CAG8650128.1"/>
    </source>
</evidence>
<sequence>MEKPNSIPKSSELLAGSLPENVATILPQNYNYMVSEIRQLPNYITPEGFLIDQFEINFFVNVDNIEGARQWFSEYEETSKTTMRETKYFKSKGKSMTSNNVPQSNDKTQETERPDVNPTDLEPNSAFFELFLETIKRNYKNCGPNLQTALEKFAERYNAAKAKSVPALVSFLYDINRDIDPFARVKSGTKIRVQVESVKHRRTSNNDKENIDQHIIPARKVKAKGKKAHNI</sequence>
<name>A0ACA9NDA0_9GLOM</name>
<gene>
    <name evidence="1" type="ORF">RPERSI_LOCUS7840</name>
</gene>
<evidence type="ECO:0000313" key="2">
    <source>
        <dbReference type="Proteomes" id="UP000789920"/>
    </source>
</evidence>
<reference evidence="1" key="1">
    <citation type="submission" date="2021-06" db="EMBL/GenBank/DDBJ databases">
        <authorList>
            <person name="Kallberg Y."/>
            <person name="Tangrot J."/>
            <person name="Rosling A."/>
        </authorList>
    </citation>
    <scope>NUCLEOTIDE SEQUENCE</scope>
    <source>
        <strain evidence="1">MA461A</strain>
    </source>
</reference>
<accession>A0ACA9NDA0</accession>
<proteinExistence type="predicted"/>
<dbReference type="EMBL" id="CAJVQC010013654">
    <property type="protein sequence ID" value="CAG8650128.1"/>
    <property type="molecule type" value="Genomic_DNA"/>
</dbReference>
<organism evidence="1 2">
    <name type="scientific">Racocetra persica</name>
    <dbReference type="NCBI Taxonomy" id="160502"/>
    <lineage>
        <taxon>Eukaryota</taxon>
        <taxon>Fungi</taxon>
        <taxon>Fungi incertae sedis</taxon>
        <taxon>Mucoromycota</taxon>
        <taxon>Glomeromycotina</taxon>
        <taxon>Glomeromycetes</taxon>
        <taxon>Diversisporales</taxon>
        <taxon>Gigasporaceae</taxon>
        <taxon>Racocetra</taxon>
    </lineage>
</organism>